<sequence>HLGIALMTPADVHEGYAEAITEKRDEVLNGAYQNHPERFVNKVPTPPTLNTEVWINRPNDEEMKESPSLAGS</sequence>
<dbReference type="STRING" id="1121881.SAMN02745225_01418"/>
<evidence type="ECO:0000313" key="3">
    <source>
        <dbReference type="Proteomes" id="UP000184295"/>
    </source>
</evidence>
<protein>
    <submittedName>
        <fullName evidence="2">Putative transposase</fullName>
    </submittedName>
</protein>
<dbReference type="AlphaFoldDB" id="A0A1M4VT65"/>
<dbReference type="EMBL" id="FQUL01000019">
    <property type="protein sequence ID" value="SHE72055.1"/>
    <property type="molecule type" value="Genomic_DNA"/>
</dbReference>
<name>A0A1M4VT65_9ACTN</name>
<reference evidence="3" key="1">
    <citation type="submission" date="2016-11" db="EMBL/GenBank/DDBJ databases">
        <authorList>
            <person name="Varghese N."/>
            <person name="Submissions S."/>
        </authorList>
    </citation>
    <scope>NUCLEOTIDE SEQUENCE [LARGE SCALE GENOMIC DNA]</scope>
    <source>
        <strain evidence="3">DSM 19514</strain>
    </source>
</reference>
<organism evidence="2 3">
    <name type="scientific">Ferrithrix thermotolerans DSM 19514</name>
    <dbReference type="NCBI Taxonomy" id="1121881"/>
    <lineage>
        <taxon>Bacteria</taxon>
        <taxon>Bacillati</taxon>
        <taxon>Actinomycetota</taxon>
        <taxon>Acidimicrobiia</taxon>
        <taxon>Acidimicrobiales</taxon>
        <taxon>Acidimicrobiaceae</taxon>
        <taxon>Ferrithrix</taxon>
    </lineage>
</organism>
<gene>
    <name evidence="2" type="ORF">SAMN02745225_01418</name>
</gene>
<keyword evidence="3" id="KW-1185">Reference proteome</keyword>
<proteinExistence type="predicted"/>
<evidence type="ECO:0000313" key="2">
    <source>
        <dbReference type="EMBL" id="SHE72055.1"/>
    </source>
</evidence>
<feature type="region of interest" description="Disordered" evidence="1">
    <location>
        <begin position="38"/>
        <end position="72"/>
    </location>
</feature>
<evidence type="ECO:0000256" key="1">
    <source>
        <dbReference type="SAM" id="MobiDB-lite"/>
    </source>
</evidence>
<accession>A0A1M4VT65</accession>
<dbReference type="Proteomes" id="UP000184295">
    <property type="component" value="Unassembled WGS sequence"/>
</dbReference>
<feature type="non-terminal residue" evidence="2">
    <location>
        <position position="1"/>
    </location>
</feature>